<dbReference type="Proteomes" id="UP001208017">
    <property type="component" value="Unassembled WGS sequence"/>
</dbReference>
<gene>
    <name evidence="2" type="ORF">OS242_09190</name>
</gene>
<keyword evidence="3" id="KW-1185">Reference proteome</keyword>
<protein>
    <submittedName>
        <fullName evidence="2">Uncharacterized protein</fullName>
    </submittedName>
</protein>
<feature type="compositionally biased region" description="Basic and acidic residues" evidence="1">
    <location>
        <begin position="1"/>
        <end position="15"/>
    </location>
</feature>
<evidence type="ECO:0000256" key="1">
    <source>
        <dbReference type="SAM" id="MobiDB-lite"/>
    </source>
</evidence>
<feature type="region of interest" description="Disordered" evidence="1">
    <location>
        <begin position="1"/>
        <end position="47"/>
    </location>
</feature>
<sequence length="47" mass="5867">MIERDRDRPEEDRKNDRRRRTTRSELNSINERRHVDDPNQGPKHKRT</sequence>
<dbReference type="EMBL" id="JAPMLT010000003">
    <property type="protein sequence ID" value="MCX7570138.1"/>
    <property type="molecule type" value="Genomic_DNA"/>
</dbReference>
<accession>A0ABT3WZQ5</accession>
<evidence type="ECO:0000313" key="2">
    <source>
        <dbReference type="EMBL" id="MCX7570138.1"/>
    </source>
</evidence>
<dbReference type="RefSeq" id="WP_267151379.1">
    <property type="nucleotide sequence ID" value="NZ_JAPMLT010000003.1"/>
</dbReference>
<proteinExistence type="predicted"/>
<evidence type="ECO:0000313" key="3">
    <source>
        <dbReference type="Proteomes" id="UP001208017"/>
    </source>
</evidence>
<name>A0ABT3WZQ5_9BACL</name>
<comment type="caution">
    <text evidence="2">The sequence shown here is derived from an EMBL/GenBank/DDBJ whole genome shotgun (WGS) entry which is preliminary data.</text>
</comment>
<organism evidence="2 3">
    <name type="scientific">Tumebacillus lacus</name>
    <dbReference type="NCBI Taxonomy" id="2995335"/>
    <lineage>
        <taxon>Bacteria</taxon>
        <taxon>Bacillati</taxon>
        <taxon>Bacillota</taxon>
        <taxon>Bacilli</taxon>
        <taxon>Bacillales</taxon>
        <taxon>Alicyclobacillaceae</taxon>
        <taxon>Tumebacillus</taxon>
    </lineage>
</organism>
<reference evidence="2 3" key="1">
    <citation type="submission" date="2022-11" db="EMBL/GenBank/DDBJ databases">
        <title>Study of microbial diversity in lake waters.</title>
        <authorList>
            <person name="Zhang J."/>
        </authorList>
    </citation>
    <scope>NUCLEOTIDE SEQUENCE [LARGE SCALE GENOMIC DNA]</scope>
    <source>
        <strain evidence="2 3">DT12</strain>
    </source>
</reference>